<dbReference type="Proteomes" id="UP000076154">
    <property type="component" value="Unassembled WGS sequence"/>
</dbReference>
<proteinExistence type="predicted"/>
<organism evidence="1 2">
    <name type="scientific">Hypsizygus marmoreus</name>
    <name type="common">White beech mushroom</name>
    <name type="synonym">Agaricus marmoreus</name>
    <dbReference type="NCBI Taxonomy" id="39966"/>
    <lineage>
        <taxon>Eukaryota</taxon>
        <taxon>Fungi</taxon>
        <taxon>Dikarya</taxon>
        <taxon>Basidiomycota</taxon>
        <taxon>Agaricomycotina</taxon>
        <taxon>Agaricomycetes</taxon>
        <taxon>Agaricomycetidae</taxon>
        <taxon>Agaricales</taxon>
        <taxon>Tricholomatineae</taxon>
        <taxon>Lyophyllaceae</taxon>
        <taxon>Hypsizygus</taxon>
    </lineage>
</organism>
<protein>
    <submittedName>
        <fullName evidence="1">Uncharacterized protein</fullName>
    </submittedName>
</protein>
<dbReference type="EMBL" id="LUEZ02000021">
    <property type="protein sequence ID" value="RDB27076.1"/>
    <property type="molecule type" value="Genomic_DNA"/>
</dbReference>
<accession>A0A369K852</accession>
<name>A0A369K852_HYPMA</name>
<gene>
    <name evidence="1" type="ORF">Hypma_004985</name>
</gene>
<evidence type="ECO:0000313" key="1">
    <source>
        <dbReference type="EMBL" id="RDB27076.1"/>
    </source>
</evidence>
<reference evidence="1" key="1">
    <citation type="submission" date="2018-04" db="EMBL/GenBank/DDBJ databases">
        <title>Whole genome sequencing of Hypsizygus marmoreus.</title>
        <authorList>
            <person name="Choi I.-G."/>
            <person name="Min B."/>
            <person name="Kim J.-G."/>
            <person name="Kim S."/>
            <person name="Oh Y.-L."/>
            <person name="Kong W.-S."/>
            <person name="Park H."/>
            <person name="Jeong J."/>
            <person name="Song E.-S."/>
        </authorList>
    </citation>
    <scope>NUCLEOTIDE SEQUENCE [LARGE SCALE GENOMIC DNA]</scope>
    <source>
        <strain evidence="1">51987-8</strain>
    </source>
</reference>
<evidence type="ECO:0000313" key="2">
    <source>
        <dbReference type="Proteomes" id="UP000076154"/>
    </source>
</evidence>
<dbReference type="InParanoid" id="A0A369K852"/>
<sequence>MPVLVRPNLTCAVEIDPKGRSSVSSATVCSESFLSYLAVKPLFDAGSFLDTRGTAAHFLNSLYLLSELATL</sequence>
<comment type="caution">
    <text evidence="1">The sequence shown here is derived from an EMBL/GenBank/DDBJ whole genome shotgun (WGS) entry which is preliminary data.</text>
</comment>
<keyword evidence="2" id="KW-1185">Reference proteome</keyword>
<dbReference type="AlphaFoldDB" id="A0A369K852"/>